<reference evidence="1" key="1">
    <citation type="submission" date="2021-05" db="EMBL/GenBank/DDBJ databases">
        <authorList>
            <person name="Alioto T."/>
            <person name="Alioto T."/>
            <person name="Gomez Garrido J."/>
        </authorList>
    </citation>
    <scope>NUCLEOTIDE SEQUENCE</scope>
</reference>
<sequence>MQFFKSILCLYNNTPSHYIRIETGMVKLSSAVMKMALKWLIKIQSLPNTRLLKSCYLKLNSLDAAGITEARYNWMTQVKQLVQKVKGDEIFDPETVNENLDRMVRVYEANLHEMDLKD</sequence>
<protein>
    <submittedName>
        <fullName evidence="1">Uncharacterized protein</fullName>
    </submittedName>
</protein>
<name>A0A8D8V7D7_9HEMI</name>
<accession>A0A8D8V7D7</accession>
<organism evidence="1">
    <name type="scientific">Cacopsylla melanoneura</name>
    <dbReference type="NCBI Taxonomy" id="428564"/>
    <lineage>
        <taxon>Eukaryota</taxon>
        <taxon>Metazoa</taxon>
        <taxon>Ecdysozoa</taxon>
        <taxon>Arthropoda</taxon>
        <taxon>Hexapoda</taxon>
        <taxon>Insecta</taxon>
        <taxon>Pterygota</taxon>
        <taxon>Neoptera</taxon>
        <taxon>Paraneoptera</taxon>
        <taxon>Hemiptera</taxon>
        <taxon>Sternorrhyncha</taxon>
        <taxon>Psylloidea</taxon>
        <taxon>Psyllidae</taxon>
        <taxon>Psyllinae</taxon>
        <taxon>Cacopsylla</taxon>
    </lineage>
</organism>
<dbReference type="EMBL" id="HBUF01356990">
    <property type="protein sequence ID" value="CAG6718170.1"/>
    <property type="molecule type" value="Transcribed_RNA"/>
</dbReference>
<proteinExistence type="predicted"/>
<dbReference type="AlphaFoldDB" id="A0A8D8V7D7"/>
<evidence type="ECO:0000313" key="1">
    <source>
        <dbReference type="EMBL" id="CAG6718170.1"/>
    </source>
</evidence>